<keyword evidence="6" id="KW-0804">Transcription</keyword>
<dbReference type="AlphaFoldDB" id="A0A556VUK3"/>
<dbReference type="InterPro" id="IPR050200">
    <property type="entry name" value="Nuclear_hormone_rcpt_NR3"/>
</dbReference>
<keyword evidence="3" id="KW-0862">Zinc</keyword>
<feature type="compositionally biased region" description="Basic and acidic residues" evidence="9">
    <location>
        <begin position="175"/>
        <end position="195"/>
    </location>
</feature>
<evidence type="ECO:0000256" key="8">
    <source>
        <dbReference type="ARBA" id="ARBA00023242"/>
    </source>
</evidence>
<comment type="caution">
    <text evidence="12">The sequence shown here is derived from an EMBL/GenBank/DDBJ whole genome shotgun (WGS) entry which is preliminary data.</text>
</comment>
<evidence type="ECO:0000259" key="11">
    <source>
        <dbReference type="PROSITE" id="PS51843"/>
    </source>
</evidence>
<dbReference type="InterPro" id="IPR035500">
    <property type="entry name" value="NHR-like_dom_sf"/>
</dbReference>
<feature type="transmembrane region" description="Helical" evidence="10">
    <location>
        <begin position="147"/>
        <end position="167"/>
    </location>
</feature>
<dbReference type="GO" id="GO:0042562">
    <property type="term" value="F:hormone binding"/>
    <property type="evidence" value="ECO:0007669"/>
    <property type="project" value="UniProtKB-ARBA"/>
</dbReference>
<protein>
    <submittedName>
        <fullName evidence="12">Androgen receptor</fullName>
    </submittedName>
</protein>
<keyword evidence="8" id="KW-0539">Nucleus</keyword>
<evidence type="ECO:0000313" key="12">
    <source>
        <dbReference type="EMBL" id="TTQ87862.1"/>
    </source>
</evidence>
<evidence type="ECO:0000313" key="13">
    <source>
        <dbReference type="Proteomes" id="UP000319801"/>
    </source>
</evidence>
<keyword evidence="7 12" id="KW-0675">Receptor</keyword>
<feature type="compositionally biased region" description="Acidic residues" evidence="9">
    <location>
        <begin position="467"/>
        <end position="500"/>
    </location>
</feature>
<keyword evidence="5" id="KW-0238">DNA-binding</keyword>
<gene>
    <name evidence="12" type="ORF">Baya_16112</name>
</gene>
<feature type="compositionally biased region" description="Basic and acidic residues" evidence="9">
    <location>
        <begin position="260"/>
        <end position="294"/>
    </location>
</feature>
<evidence type="ECO:0000256" key="9">
    <source>
        <dbReference type="SAM" id="MobiDB-lite"/>
    </source>
</evidence>
<keyword evidence="4" id="KW-0805">Transcription regulation</keyword>
<keyword evidence="1" id="KW-0479">Metal-binding</keyword>
<feature type="transmembrane region" description="Helical" evidence="10">
    <location>
        <begin position="12"/>
        <end position="29"/>
    </location>
</feature>
<dbReference type="InterPro" id="IPR000536">
    <property type="entry name" value="Nucl_hrmn_rcpt_lig-bd"/>
</dbReference>
<feature type="compositionally biased region" description="Acidic residues" evidence="9">
    <location>
        <begin position="570"/>
        <end position="603"/>
    </location>
</feature>
<sequence>MKAVIQFLKSYVGRFGMAGIVLLFLENILDDNFVCPCLYGYNQSVSALYWLVPAIVSFIGAFLFVDLSENGAMMEISRCMRVMFSFIAFFTWTSLVFLDGRYLACAFSNWESVYTKFEGPIIMQWCKPTRNDTSVLESQQKTLKLTAISQFTGFGVMILVIALLAVVKHKVKKQPNTEESRRQHHTPAERKKELELYGDPRPASTSTLRELTASSSDTSAVQSHCCCSGSSDSSTATTISETARELCKAVSVSLGLATDPHAHNDGSRSSEFFEVRRRKEEEEARGHAHSRDRSSSSTSAGGAAAGREELVLHVHSDNNKLLEMFKSGGEEDMMTMMQMDNARAHHHATVITENSDFGPGVSSLMNSKSSCAVAAGPSSSSCQFQQQQQHESQVNFELARPDRYDRYSDDYYCYWPRYNNVRVKYEPVTPPVSRYCHPGGQYGNPASSNSTAGLDDENGEVYKDESKGEDEDEVEDEDEDEEVDEDYVEDGEDAEEDENGEVDKDESKGEDEDEDLNEDEDKNEFEDEDEDGVEDKDEDEELVEDYVEDGEDEDENGEVDTDKSKGKDYNEDEGGEDKDEDEEKDQDKDEDEEEVGDEFEGECEDECGEECEDEFEDKCEDECGDEFEDECGYEFEDKCGDECGDECGMSVQLSVRGFKNQMKVFLLMKIFETQKVNSVSVSVSARKLKKIGQLKVPEEEGGVLSMPSSSGLAELSQNPSPKASLTFHSQLVFLSILESIEPEVVNAGHDHAQPDSAAALLTSLNELGERQLVKVVKWAKGLPGFRNLHVDDQMTMIQHAWMAVMVFALGWRSYKNVNARMLYFAPDLVFNDICTFSLNFCLFLTLTSCSFSPDL</sequence>
<feature type="transmembrane region" description="Helical" evidence="10">
    <location>
        <begin position="79"/>
        <end position="98"/>
    </location>
</feature>
<dbReference type="GO" id="GO:0033993">
    <property type="term" value="P:response to lipid"/>
    <property type="evidence" value="ECO:0007669"/>
    <property type="project" value="UniProtKB-ARBA"/>
</dbReference>
<feature type="region of interest" description="Disordered" evidence="9">
    <location>
        <begin position="174"/>
        <end position="215"/>
    </location>
</feature>
<dbReference type="EMBL" id="VCAZ01000268">
    <property type="protein sequence ID" value="TTQ87862.1"/>
    <property type="molecule type" value="Genomic_DNA"/>
</dbReference>
<feature type="region of interest" description="Disordered" evidence="9">
    <location>
        <begin position="439"/>
        <end position="603"/>
    </location>
</feature>
<keyword evidence="10" id="KW-0812">Transmembrane</keyword>
<evidence type="ECO:0000256" key="3">
    <source>
        <dbReference type="ARBA" id="ARBA00022833"/>
    </source>
</evidence>
<evidence type="ECO:0000256" key="5">
    <source>
        <dbReference type="ARBA" id="ARBA00023125"/>
    </source>
</evidence>
<dbReference type="SUPFAM" id="SSF48508">
    <property type="entry name" value="Nuclear receptor ligand-binding domain"/>
    <property type="match status" value="1"/>
</dbReference>
<dbReference type="GO" id="GO:0003677">
    <property type="term" value="F:DNA binding"/>
    <property type="evidence" value="ECO:0007669"/>
    <property type="project" value="UniProtKB-KW"/>
</dbReference>
<accession>A0A556VUK3</accession>
<feature type="region of interest" description="Disordered" evidence="9">
    <location>
        <begin position="257"/>
        <end position="305"/>
    </location>
</feature>
<dbReference type="Pfam" id="PF00104">
    <property type="entry name" value="Hormone_recep"/>
    <property type="match status" value="1"/>
</dbReference>
<reference evidence="12 13" key="1">
    <citation type="journal article" date="2019" name="Genome Biol. Evol.">
        <title>Whole-Genome Sequencing of the Giant Devil Catfish, Bagarius yarrelli.</title>
        <authorList>
            <person name="Jiang W."/>
            <person name="Lv Y."/>
            <person name="Cheng L."/>
            <person name="Yang K."/>
            <person name="Chao B."/>
            <person name="Wang X."/>
            <person name="Li Y."/>
            <person name="Pan X."/>
            <person name="You X."/>
            <person name="Zhang Y."/>
            <person name="Yang J."/>
            <person name="Li J."/>
            <person name="Zhang X."/>
            <person name="Liu S."/>
            <person name="Sun C."/>
            <person name="Yang J."/>
            <person name="Shi Q."/>
        </authorList>
    </citation>
    <scope>NUCLEOTIDE SEQUENCE [LARGE SCALE GENOMIC DNA]</scope>
    <source>
        <strain evidence="12">JWS20170419001</strain>
        <tissue evidence="12">Muscle</tissue>
    </source>
</reference>
<dbReference type="PRINTS" id="PR00398">
    <property type="entry name" value="STRDHORMONER"/>
</dbReference>
<dbReference type="GO" id="GO:0008270">
    <property type="term" value="F:zinc ion binding"/>
    <property type="evidence" value="ECO:0007669"/>
    <property type="project" value="UniProtKB-KW"/>
</dbReference>
<feature type="compositionally biased region" description="Acidic residues" evidence="9">
    <location>
        <begin position="508"/>
        <end position="559"/>
    </location>
</feature>
<keyword evidence="13" id="KW-1185">Reference proteome</keyword>
<dbReference type="PROSITE" id="PS51843">
    <property type="entry name" value="NR_LBD"/>
    <property type="match status" value="1"/>
</dbReference>
<dbReference type="Gene3D" id="1.10.565.10">
    <property type="entry name" value="Retinoid X Receptor"/>
    <property type="match status" value="1"/>
</dbReference>
<dbReference type="PANTHER" id="PTHR48092">
    <property type="entry name" value="KNIRPS-RELATED PROTEIN-RELATED"/>
    <property type="match status" value="1"/>
</dbReference>
<evidence type="ECO:0000256" key="7">
    <source>
        <dbReference type="ARBA" id="ARBA00023170"/>
    </source>
</evidence>
<evidence type="ECO:0000256" key="6">
    <source>
        <dbReference type="ARBA" id="ARBA00023163"/>
    </source>
</evidence>
<keyword evidence="10" id="KW-1133">Transmembrane helix</keyword>
<name>A0A556VUK3_BAGYA</name>
<keyword evidence="10" id="KW-0472">Membrane</keyword>
<feature type="compositionally biased region" description="Polar residues" evidence="9">
    <location>
        <begin position="203"/>
        <end position="215"/>
    </location>
</feature>
<dbReference type="Proteomes" id="UP000319801">
    <property type="component" value="Unassembled WGS sequence"/>
</dbReference>
<organism evidence="12 13">
    <name type="scientific">Bagarius yarrelli</name>
    <name type="common">Goonch</name>
    <name type="synonym">Bagrus yarrelli</name>
    <dbReference type="NCBI Taxonomy" id="175774"/>
    <lineage>
        <taxon>Eukaryota</taxon>
        <taxon>Metazoa</taxon>
        <taxon>Chordata</taxon>
        <taxon>Craniata</taxon>
        <taxon>Vertebrata</taxon>
        <taxon>Euteleostomi</taxon>
        <taxon>Actinopterygii</taxon>
        <taxon>Neopterygii</taxon>
        <taxon>Teleostei</taxon>
        <taxon>Ostariophysi</taxon>
        <taxon>Siluriformes</taxon>
        <taxon>Sisoridae</taxon>
        <taxon>Sisorinae</taxon>
        <taxon>Bagarius</taxon>
    </lineage>
</organism>
<evidence type="ECO:0000256" key="1">
    <source>
        <dbReference type="ARBA" id="ARBA00022723"/>
    </source>
</evidence>
<dbReference type="OrthoDB" id="5789523at2759"/>
<evidence type="ECO:0000256" key="10">
    <source>
        <dbReference type="SAM" id="Phobius"/>
    </source>
</evidence>
<proteinExistence type="predicted"/>
<keyword evidence="2" id="KW-0863">Zinc-finger</keyword>
<feature type="compositionally biased region" description="Basic and acidic residues" evidence="9">
    <location>
        <begin position="560"/>
        <end position="569"/>
    </location>
</feature>
<evidence type="ECO:0000256" key="2">
    <source>
        <dbReference type="ARBA" id="ARBA00022771"/>
    </source>
</evidence>
<dbReference type="InterPro" id="IPR001723">
    <property type="entry name" value="Nuclear_hrmn_rcpt"/>
</dbReference>
<feature type="transmembrane region" description="Helical" evidence="10">
    <location>
        <begin position="49"/>
        <end position="67"/>
    </location>
</feature>
<feature type="domain" description="NR LBD" evidence="11">
    <location>
        <begin position="723"/>
        <end position="855"/>
    </location>
</feature>
<evidence type="ECO:0000256" key="4">
    <source>
        <dbReference type="ARBA" id="ARBA00023015"/>
    </source>
</evidence>